<keyword evidence="2" id="KW-1185">Reference proteome</keyword>
<dbReference type="EMBL" id="QGKV02000299">
    <property type="protein sequence ID" value="KAF3592075.1"/>
    <property type="molecule type" value="Genomic_DNA"/>
</dbReference>
<dbReference type="Proteomes" id="UP000266723">
    <property type="component" value="Unassembled WGS sequence"/>
</dbReference>
<proteinExistence type="predicted"/>
<accession>A0ABQ7E6L9</accession>
<comment type="caution">
    <text evidence="1">The sequence shown here is derived from an EMBL/GenBank/DDBJ whole genome shotgun (WGS) entry which is preliminary data.</text>
</comment>
<protein>
    <submittedName>
        <fullName evidence="1">Uncharacterized protein</fullName>
    </submittedName>
</protein>
<reference evidence="1 2" key="1">
    <citation type="journal article" date="2020" name="BMC Genomics">
        <title>Intraspecific diversification of the crop wild relative Brassica cretica Lam. using demographic model selection.</title>
        <authorList>
            <person name="Kioukis A."/>
            <person name="Michalopoulou V.A."/>
            <person name="Briers L."/>
            <person name="Pirintsos S."/>
            <person name="Studholme D.J."/>
            <person name="Pavlidis P."/>
            <person name="Sarris P.F."/>
        </authorList>
    </citation>
    <scope>NUCLEOTIDE SEQUENCE [LARGE SCALE GENOMIC DNA]</scope>
    <source>
        <strain evidence="2">cv. PFS-1207/04</strain>
    </source>
</reference>
<evidence type="ECO:0000313" key="2">
    <source>
        <dbReference type="Proteomes" id="UP000266723"/>
    </source>
</evidence>
<evidence type="ECO:0000313" key="1">
    <source>
        <dbReference type="EMBL" id="KAF3592075.1"/>
    </source>
</evidence>
<gene>
    <name evidence="1" type="ORF">DY000_02025005</name>
</gene>
<organism evidence="1 2">
    <name type="scientific">Brassica cretica</name>
    <name type="common">Mustard</name>
    <dbReference type="NCBI Taxonomy" id="69181"/>
    <lineage>
        <taxon>Eukaryota</taxon>
        <taxon>Viridiplantae</taxon>
        <taxon>Streptophyta</taxon>
        <taxon>Embryophyta</taxon>
        <taxon>Tracheophyta</taxon>
        <taxon>Spermatophyta</taxon>
        <taxon>Magnoliopsida</taxon>
        <taxon>eudicotyledons</taxon>
        <taxon>Gunneridae</taxon>
        <taxon>Pentapetalae</taxon>
        <taxon>rosids</taxon>
        <taxon>malvids</taxon>
        <taxon>Brassicales</taxon>
        <taxon>Brassicaceae</taxon>
        <taxon>Brassiceae</taxon>
        <taxon>Brassica</taxon>
    </lineage>
</organism>
<sequence length="82" mass="9386">MIHEAVTSGSLHVLITTDPSLVVSVASKFHSVSMSVYRKKWKVRVFERKGVTFRCCRSTVTQNFVVRTITREERFLVLKGTL</sequence>
<name>A0ABQ7E6L9_BRACR</name>